<reference evidence="2 3" key="1">
    <citation type="submission" date="2020-04" db="EMBL/GenBank/DDBJ databases">
        <title>Description of novel Gluconacetobacter.</title>
        <authorList>
            <person name="Sombolestani A."/>
        </authorList>
    </citation>
    <scope>NUCLEOTIDE SEQUENCE [LARGE SCALE GENOMIC DNA]</scope>
    <source>
        <strain evidence="2 3">LMG 27801</strain>
    </source>
</reference>
<evidence type="ECO:0000313" key="2">
    <source>
        <dbReference type="EMBL" id="MBB2169678.1"/>
    </source>
</evidence>
<dbReference type="Proteomes" id="UP000559860">
    <property type="component" value="Unassembled WGS sequence"/>
</dbReference>
<sequence>MIENSLGEQSIYCAVTGTSEQASLTTGRARNDNDRRNRRFRQPPEGRYDDSYSMDR</sequence>
<feature type="region of interest" description="Disordered" evidence="1">
    <location>
        <begin position="16"/>
        <end position="56"/>
    </location>
</feature>
<comment type="caution">
    <text evidence="2">The sequence shown here is derived from an EMBL/GenBank/DDBJ whole genome shotgun (WGS) entry which is preliminary data.</text>
</comment>
<feature type="compositionally biased region" description="Polar residues" evidence="1">
    <location>
        <begin position="16"/>
        <end position="26"/>
    </location>
</feature>
<gene>
    <name evidence="2" type="ORF">HLH36_15205</name>
</gene>
<dbReference type="EMBL" id="JABEQD010000012">
    <property type="protein sequence ID" value="MBB2169678.1"/>
    <property type="molecule type" value="Genomic_DNA"/>
</dbReference>
<evidence type="ECO:0000256" key="1">
    <source>
        <dbReference type="SAM" id="MobiDB-lite"/>
    </source>
</evidence>
<dbReference type="RefSeq" id="WP_182987179.1">
    <property type="nucleotide sequence ID" value="NZ_JABEQD010000012.1"/>
</dbReference>
<protein>
    <submittedName>
        <fullName evidence="2">Uncharacterized protein</fullName>
    </submittedName>
</protein>
<evidence type="ECO:0000313" key="3">
    <source>
        <dbReference type="Proteomes" id="UP000559860"/>
    </source>
</evidence>
<dbReference type="AlphaFoldDB" id="A0A7W4NZI7"/>
<name>A0A7W4NZI7_9PROT</name>
<feature type="compositionally biased region" description="Basic and acidic residues" evidence="1">
    <location>
        <begin position="42"/>
        <end position="56"/>
    </location>
</feature>
<organism evidence="2 3">
    <name type="scientific">Gluconacetobacter aggeris</name>
    <dbReference type="NCBI Taxonomy" id="1286186"/>
    <lineage>
        <taxon>Bacteria</taxon>
        <taxon>Pseudomonadati</taxon>
        <taxon>Pseudomonadota</taxon>
        <taxon>Alphaproteobacteria</taxon>
        <taxon>Acetobacterales</taxon>
        <taxon>Acetobacteraceae</taxon>
        <taxon>Gluconacetobacter</taxon>
    </lineage>
</organism>
<keyword evidence="3" id="KW-1185">Reference proteome</keyword>
<proteinExistence type="predicted"/>
<accession>A0A7W4NZI7</accession>